<keyword evidence="1" id="KW-0472">Membrane</keyword>
<organism evidence="2 3">
    <name type="scientific">Magnetofaba australis IT-1</name>
    <dbReference type="NCBI Taxonomy" id="1434232"/>
    <lineage>
        <taxon>Bacteria</taxon>
        <taxon>Pseudomonadati</taxon>
        <taxon>Pseudomonadota</taxon>
        <taxon>Magnetococcia</taxon>
        <taxon>Magnetococcales</taxon>
        <taxon>Magnetococcaceae</taxon>
        <taxon>Magnetofaba</taxon>
    </lineage>
</organism>
<keyword evidence="3" id="KW-1185">Reference proteome</keyword>
<feature type="transmembrane region" description="Helical" evidence="1">
    <location>
        <begin position="40"/>
        <end position="57"/>
    </location>
</feature>
<keyword evidence="1" id="KW-0812">Transmembrane</keyword>
<feature type="transmembrane region" description="Helical" evidence="1">
    <location>
        <begin position="63"/>
        <end position="84"/>
    </location>
</feature>
<proteinExistence type="predicted"/>
<dbReference type="EMBL" id="LVJN01000020">
    <property type="protein sequence ID" value="OSM01689.1"/>
    <property type="molecule type" value="Genomic_DNA"/>
</dbReference>
<sequence>MNQGVEAENKIVYIMLSWAGVGVMMDRFDFLEPSMIMLRGLVWGLFFGVASFLAVYWPHLSVATMVALVMLLLAPLALIGVVLTSRTNKENYWRTFTSGQRRHQWPR</sequence>
<evidence type="ECO:0000313" key="2">
    <source>
        <dbReference type="EMBL" id="OSM01689.1"/>
    </source>
</evidence>
<protein>
    <submittedName>
        <fullName evidence="2">Uncharacterized protein</fullName>
    </submittedName>
</protein>
<comment type="caution">
    <text evidence="2">The sequence shown here is derived from an EMBL/GenBank/DDBJ whole genome shotgun (WGS) entry which is preliminary data.</text>
</comment>
<accession>A0A1Y2K169</accession>
<evidence type="ECO:0000313" key="3">
    <source>
        <dbReference type="Proteomes" id="UP000194003"/>
    </source>
</evidence>
<name>A0A1Y2K169_9PROT</name>
<dbReference type="STRING" id="1434232.MAIT1_01709"/>
<keyword evidence="1" id="KW-1133">Transmembrane helix</keyword>
<gene>
    <name evidence="2" type="ORF">MAIT1_01709</name>
</gene>
<evidence type="ECO:0000256" key="1">
    <source>
        <dbReference type="SAM" id="Phobius"/>
    </source>
</evidence>
<dbReference type="Proteomes" id="UP000194003">
    <property type="component" value="Unassembled WGS sequence"/>
</dbReference>
<dbReference type="AlphaFoldDB" id="A0A1Y2K169"/>
<reference evidence="2 3" key="1">
    <citation type="journal article" date="2016" name="BMC Genomics">
        <title>Combined genomic and structural analyses of a cultured magnetotactic bacterium reveals its niche adaptation to a dynamic environment.</title>
        <authorList>
            <person name="Araujo A.C."/>
            <person name="Morillo V."/>
            <person name="Cypriano J."/>
            <person name="Teixeira L.C."/>
            <person name="Leao P."/>
            <person name="Lyra S."/>
            <person name="Almeida L.G."/>
            <person name="Bazylinski D.A."/>
            <person name="Vasconcellos A.T."/>
            <person name="Abreu F."/>
            <person name="Lins U."/>
        </authorList>
    </citation>
    <scope>NUCLEOTIDE SEQUENCE [LARGE SCALE GENOMIC DNA]</scope>
    <source>
        <strain evidence="2 3">IT-1</strain>
    </source>
</reference>